<name>A0AAN8UF32_9MAGN</name>
<dbReference type="PROSITE" id="PS50846">
    <property type="entry name" value="HMA_2"/>
    <property type="match status" value="1"/>
</dbReference>
<feature type="region of interest" description="Disordered" evidence="5">
    <location>
        <begin position="1"/>
        <end position="23"/>
    </location>
</feature>
<dbReference type="GO" id="GO:0046872">
    <property type="term" value="F:metal ion binding"/>
    <property type="evidence" value="ECO:0007669"/>
    <property type="project" value="UniProtKB-KW"/>
</dbReference>
<feature type="compositionally biased region" description="Low complexity" evidence="5">
    <location>
        <begin position="1"/>
        <end position="17"/>
    </location>
</feature>
<feature type="compositionally biased region" description="Pro residues" evidence="5">
    <location>
        <begin position="273"/>
        <end position="284"/>
    </location>
</feature>
<evidence type="ECO:0000256" key="3">
    <source>
        <dbReference type="ARBA" id="ARBA00023289"/>
    </source>
</evidence>
<dbReference type="InterPro" id="IPR006121">
    <property type="entry name" value="HMA_dom"/>
</dbReference>
<feature type="domain" description="HMA" evidence="6">
    <location>
        <begin position="28"/>
        <end position="95"/>
    </location>
</feature>
<dbReference type="Gene3D" id="3.30.70.100">
    <property type="match status" value="1"/>
</dbReference>
<organism evidence="7 8">
    <name type="scientific">Dillenia turbinata</name>
    <dbReference type="NCBI Taxonomy" id="194707"/>
    <lineage>
        <taxon>Eukaryota</taxon>
        <taxon>Viridiplantae</taxon>
        <taxon>Streptophyta</taxon>
        <taxon>Embryophyta</taxon>
        <taxon>Tracheophyta</taxon>
        <taxon>Spermatophyta</taxon>
        <taxon>Magnoliopsida</taxon>
        <taxon>eudicotyledons</taxon>
        <taxon>Gunneridae</taxon>
        <taxon>Pentapetalae</taxon>
        <taxon>Dilleniales</taxon>
        <taxon>Dilleniaceae</taxon>
        <taxon>Dillenia</taxon>
    </lineage>
</organism>
<evidence type="ECO:0000256" key="2">
    <source>
        <dbReference type="ARBA" id="ARBA00022723"/>
    </source>
</evidence>
<feature type="compositionally biased region" description="Basic and acidic residues" evidence="5">
    <location>
        <begin position="132"/>
        <end position="147"/>
    </location>
</feature>
<evidence type="ECO:0000256" key="4">
    <source>
        <dbReference type="ARBA" id="ARBA00024045"/>
    </source>
</evidence>
<dbReference type="AlphaFoldDB" id="A0AAN8UF32"/>
<keyword evidence="8" id="KW-1185">Reference proteome</keyword>
<feature type="compositionally biased region" description="Basic and acidic residues" evidence="5">
    <location>
        <begin position="90"/>
        <end position="101"/>
    </location>
</feature>
<feature type="compositionally biased region" description="Basic and acidic residues" evidence="5">
    <location>
        <begin position="179"/>
        <end position="189"/>
    </location>
</feature>
<feature type="compositionally biased region" description="Basic and acidic residues" evidence="5">
    <location>
        <begin position="114"/>
        <end position="123"/>
    </location>
</feature>
<dbReference type="Proteomes" id="UP001370490">
    <property type="component" value="Unassembled WGS sequence"/>
</dbReference>
<dbReference type="InterPro" id="IPR036163">
    <property type="entry name" value="HMA_dom_sf"/>
</dbReference>
<comment type="similarity">
    <text evidence="4">Belongs to the HIPP family.</text>
</comment>
<dbReference type="FunFam" id="3.30.70.100:FF:000008">
    <property type="entry name" value="Copper transport protein ATOX1"/>
    <property type="match status" value="1"/>
</dbReference>
<feature type="region of interest" description="Disordered" evidence="5">
    <location>
        <begin position="90"/>
        <end position="361"/>
    </location>
</feature>
<dbReference type="PANTHER" id="PTHR45868:SF69">
    <property type="entry name" value="HEAVY METAL-ASSOCIATED ISOPRENYLATED PLANT PROTEIN 35"/>
    <property type="match status" value="1"/>
</dbReference>
<evidence type="ECO:0000313" key="7">
    <source>
        <dbReference type="EMBL" id="KAK6915593.1"/>
    </source>
</evidence>
<keyword evidence="3" id="KW-0636">Prenylation</keyword>
<feature type="compositionally biased region" description="Low complexity" evidence="5">
    <location>
        <begin position="306"/>
        <end position="325"/>
    </location>
</feature>
<evidence type="ECO:0000256" key="1">
    <source>
        <dbReference type="ARBA" id="ARBA00022481"/>
    </source>
</evidence>
<comment type="caution">
    <text evidence="7">The sequence shown here is derived from an EMBL/GenBank/DDBJ whole genome shotgun (WGS) entry which is preliminary data.</text>
</comment>
<keyword evidence="2" id="KW-0479">Metal-binding</keyword>
<evidence type="ECO:0000259" key="6">
    <source>
        <dbReference type="PROSITE" id="PS50846"/>
    </source>
</evidence>
<accession>A0AAN8UF32</accession>
<dbReference type="CDD" id="cd00371">
    <property type="entry name" value="HMA"/>
    <property type="match status" value="1"/>
</dbReference>
<dbReference type="Pfam" id="PF00403">
    <property type="entry name" value="HMA"/>
    <property type="match status" value="1"/>
</dbReference>
<gene>
    <name evidence="7" type="ORF">RJ641_020710</name>
</gene>
<dbReference type="PANTHER" id="PTHR45868">
    <property type="entry name" value="HEAVY METAL-ASSOCIATED ISOPRENYLATED PLANT PROTEIN 33-RELATED"/>
    <property type="match status" value="1"/>
</dbReference>
<sequence length="361" mass="38630">MAATSSSAAAAKATATTGKEETAEPINYQTWVLKVSVHCEGCKKKVKKILKGIEGVYETEVDVKQQKVTVTGNVDAETLIRKLVKTGKHAELWPEKQPDNQKKKKPSSKNNSNNKEKSNEDQKQNQINDVVDNEKEKGKQPISKFEDLAQDQSSNSSKIVDDAGDAGGSKTNVSVKSSQESKSEGKKPETGPVGNQPPASEKKAGEVDGAGEKSNGSGGGSGGGGKKKKKKGQNGNLVEDGAPSGDVQARTELPPKQTHGQAQGPIGRNQSPPRNPVYQYPPPHQYHSPPVYAMRYNMAHPTSDGASYYAAPSSPSHSYHAYAHHPGLEQPQPSDLDNYASRPSDSFDLFSDENPNGCSIV</sequence>
<dbReference type="SUPFAM" id="SSF55008">
    <property type="entry name" value="HMA, heavy metal-associated domain"/>
    <property type="match status" value="1"/>
</dbReference>
<protein>
    <submittedName>
        <fullName evidence="7">Heavy metal-associated domain, HMA</fullName>
    </submittedName>
</protein>
<dbReference type="EMBL" id="JBAMMX010000025">
    <property type="protein sequence ID" value="KAK6915593.1"/>
    <property type="molecule type" value="Genomic_DNA"/>
</dbReference>
<evidence type="ECO:0000313" key="8">
    <source>
        <dbReference type="Proteomes" id="UP001370490"/>
    </source>
</evidence>
<evidence type="ECO:0000256" key="5">
    <source>
        <dbReference type="SAM" id="MobiDB-lite"/>
    </source>
</evidence>
<keyword evidence="1" id="KW-0488">Methylation</keyword>
<keyword evidence="3" id="KW-0449">Lipoprotein</keyword>
<reference evidence="7 8" key="1">
    <citation type="submission" date="2023-12" db="EMBL/GenBank/DDBJ databases">
        <title>A high-quality genome assembly for Dillenia turbinata (Dilleniales).</title>
        <authorList>
            <person name="Chanderbali A."/>
        </authorList>
    </citation>
    <scope>NUCLEOTIDE SEQUENCE [LARGE SCALE GENOMIC DNA]</scope>
    <source>
        <strain evidence="7">LSX21</strain>
        <tissue evidence="7">Leaf</tissue>
    </source>
</reference>
<proteinExistence type="inferred from homology"/>